<sequence>MSTHHTTEVAPYEGEYVWAEIVDDDAPDPQQEKPATSRGPTATRVARCAAAALRAIAGGTLPGIRHAWAATAHWTTLTYMSDEEIRRRMVKRHLDTYLEQREDVAADINRLGKKTQKLARDAVDFGLTAEDGNRLKDLSTQLKLRRTAGAALAQLPFNLAGAQPTREQIRRYRSVRAFGRFIGVLLPAGATALGALLAAPTAGLVAVPVLAGAAWWLGRHPLALTQRALPADLVGPQELERPSMPTAGLADEVLQEKLKPFPIRDVTSREDAQEALWRALVAQGCDIEEITDVVREPWGWTARVIFSSGSPEELAETDTYRRLITLLKLRRDGLLVETDPDHGDTCTVRMILTDPFTPELVGTVPYRAPLSMSITDLADYGVAMDATPLTFTLAGLMLLMVADSGGGKSGVMLAMAEVATACYDAATINLDPAGTGIGDLEQALILSACMDDDAICAVLEFLLAWCSARARQRARYGWGNKWRVSREHPAICVFGDEWPQLSERAKKLLVRLLLLGRKEAIWVYAGSQFGTKDYLGEAIGPKLSAKLLGACRRVDITELLGPGAVAEGYRADLLQAATHTQVNDAGQIYGVGLPGMPNKPMRYQVREITPEYAARVATERHKAGLVDVTHTLTEAGLLDEWHALQELCAAAGTGSSASAPGPVPSILQLLRDIFTAEDDPAYLTMGQIHCHLRTADPDRWGAWDERDEHSRLRELGKALSRALRDAGVELFSERLRELDGQPRGYRLSGVQDAVDAAS</sequence>
<reference evidence="3" key="1">
    <citation type="submission" date="2015-07" db="EMBL/GenBank/DDBJ databases">
        <authorList>
            <person name="Ju K.-S."/>
            <person name="Doroghazi J.R."/>
            <person name="Metcalf W.W."/>
        </authorList>
    </citation>
    <scope>NUCLEOTIDE SEQUENCE [LARGE SCALE GENOMIC DNA]</scope>
    <source>
        <strain evidence="3">NRRL ISP-5002</strain>
    </source>
</reference>
<protein>
    <submittedName>
        <fullName evidence="2">Uncharacterized protein</fullName>
    </submittedName>
</protein>
<accession>A0A0N0XT57</accession>
<dbReference type="PATRIC" id="fig|66876.3.peg.5539"/>
<organism evidence="2 3">
    <name type="scientific">Streptomyces chattanoogensis</name>
    <dbReference type="NCBI Taxonomy" id="66876"/>
    <lineage>
        <taxon>Bacteria</taxon>
        <taxon>Bacillati</taxon>
        <taxon>Actinomycetota</taxon>
        <taxon>Actinomycetes</taxon>
        <taxon>Kitasatosporales</taxon>
        <taxon>Streptomycetaceae</taxon>
        <taxon>Streptomyces</taxon>
    </lineage>
</organism>
<gene>
    <name evidence="2" type="ORF">ADL29_25245</name>
</gene>
<evidence type="ECO:0000313" key="3">
    <source>
        <dbReference type="Proteomes" id="UP000037982"/>
    </source>
</evidence>
<name>A0A0N0XT57_9ACTN</name>
<dbReference type="RefSeq" id="WP_053925881.1">
    <property type="nucleotide sequence ID" value="NZ_LGKG01000150.1"/>
</dbReference>
<proteinExistence type="predicted"/>
<keyword evidence="1" id="KW-0812">Transmembrane</keyword>
<keyword evidence="3" id="KW-1185">Reference proteome</keyword>
<dbReference type="AlphaFoldDB" id="A0A0N0XT57"/>
<dbReference type="InterPro" id="IPR027417">
    <property type="entry name" value="P-loop_NTPase"/>
</dbReference>
<dbReference type="EMBL" id="LGKG01000150">
    <property type="protein sequence ID" value="KPC61264.1"/>
    <property type="molecule type" value="Genomic_DNA"/>
</dbReference>
<evidence type="ECO:0000313" key="2">
    <source>
        <dbReference type="EMBL" id="KPC61264.1"/>
    </source>
</evidence>
<evidence type="ECO:0000256" key="1">
    <source>
        <dbReference type="SAM" id="Phobius"/>
    </source>
</evidence>
<keyword evidence="1" id="KW-0472">Membrane</keyword>
<dbReference type="Proteomes" id="UP000037982">
    <property type="component" value="Unassembled WGS sequence"/>
</dbReference>
<dbReference type="Gene3D" id="3.40.50.300">
    <property type="entry name" value="P-loop containing nucleotide triphosphate hydrolases"/>
    <property type="match status" value="1"/>
</dbReference>
<comment type="caution">
    <text evidence="2">The sequence shown here is derived from an EMBL/GenBank/DDBJ whole genome shotgun (WGS) entry which is preliminary data.</text>
</comment>
<feature type="transmembrane region" description="Helical" evidence="1">
    <location>
        <begin position="177"/>
        <end position="196"/>
    </location>
</feature>
<keyword evidence="1" id="KW-1133">Transmembrane helix</keyword>